<gene>
    <name evidence="1" type="ORF">BK138_22435</name>
</gene>
<dbReference type="AlphaFoldDB" id="A0A1R1EK58"/>
<comment type="caution">
    <text evidence="1">The sequence shown here is derived from an EMBL/GenBank/DDBJ whole genome shotgun (WGS) entry which is preliminary data.</text>
</comment>
<dbReference type="EMBL" id="MRTP01000007">
    <property type="protein sequence ID" value="OMF52213.1"/>
    <property type="molecule type" value="Genomic_DNA"/>
</dbReference>
<dbReference type="RefSeq" id="WP_076173035.1">
    <property type="nucleotide sequence ID" value="NZ_MRTP01000007.1"/>
</dbReference>
<evidence type="ECO:0000313" key="2">
    <source>
        <dbReference type="Proteomes" id="UP000187172"/>
    </source>
</evidence>
<organism evidence="1 2">
    <name type="scientific">Paenibacillus rhizosphaerae</name>
    <dbReference type="NCBI Taxonomy" id="297318"/>
    <lineage>
        <taxon>Bacteria</taxon>
        <taxon>Bacillati</taxon>
        <taxon>Bacillota</taxon>
        <taxon>Bacilli</taxon>
        <taxon>Bacillales</taxon>
        <taxon>Paenibacillaceae</taxon>
        <taxon>Paenibacillus</taxon>
    </lineage>
</organism>
<proteinExistence type="predicted"/>
<accession>A0A1R1EK58</accession>
<dbReference type="Proteomes" id="UP000187172">
    <property type="component" value="Unassembled WGS sequence"/>
</dbReference>
<protein>
    <submittedName>
        <fullName evidence="1">DUF2642 domain-containing protein</fullName>
    </submittedName>
</protein>
<sequence length="220" mass="24858">MESIRSLLGKTIELKISGYKIPIIGELIDVGSDILVLYSENKYIYTPVHHLQHMKVMEEAEDSSQDNKEPVLDHAHISFRKMLMNARGIFTEIHLGGASSIHGYVTSIMNDYFLFYSPVHHTIYIPLHHVKYLSPYPPNMTPYDLSDSHFPVQPGTPALSRNLEQQLEKFQNGLVVFDLGESPLKAGLLKKVDSHIIELIEAGGQTILLHTDHIKSIHLP</sequence>
<name>A0A1R1EK58_9BACL</name>
<keyword evidence="2" id="KW-1185">Reference proteome</keyword>
<reference evidence="1 2" key="1">
    <citation type="submission" date="2016-11" db="EMBL/GenBank/DDBJ databases">
        <title>Paenibacillus species isolates.</title>
        <authorList>
            <person name="Beno S.M."/>
        </authorList>
    </citation>
    <scope>NUCLEOTIDE SEQUENCE [LARGE SCALE GENOMIC DNA]</scope>
    <source>
        <strain evidence="1 2">FSL R5-0378</strain>
    </source>
</reference>
<evidence type="ECO:0000313" key="1">
    <source>
        <dbReference type="EMBL" id="OMF52213.1"/>
    </source>
</evidence>